<gene>
    <name evidence="2" type="ORF">A7J05_07495</name>
</gene>
<dbReference type="Proteomes" id="UP000187191">
    <property type="component" value="Chromosome"/>
</dbReference>
<keyword evidence="1" id="KW-0812">Transmembrane</keyword>
<evidence type="ECO:0000256" key="1">
    <source>
        <dbReference type="SAM" id="Phobius"/>
    </source>
</evidence>
<name>A0ABM6GQ74_9ACTN</name>
<keyword evidence="3" id="KW-1185">Reference proteome</keyword>
<proteinExistence type="predicted"/>
<evidence type="ECO:0000313" key="3">
    <source>
        <dbReference type="Proteomes" id="UP000187191"/>
    </source>
</evidence>
<feature type="transmembrane region" description="Helical" evidence="1">
    <location>
        <begin position="21"/>
        <end position="38"/>
    </location>
</feature>
<keyword evidence="1" id="KW-0472">Membrane</keyword>
<organism evidence="2 3">
    <name type="scientific">Streptomyces alfalfae</name>
    <dbReference type="NCBI Taxonomy" id="1642299"/>
    <lineage>
        <taxon>Bacteria</taxon>
        <taxon>Bacillati</taxon>
        <taxon>Actinomycetota</taxon>
        <taxon>Actinomycetes</taxon>
        <taxon>Kitasatosporales</taxon>
        <taxon>Streptomycetaceae</taxon>
        <taxon>Streptomyces</taxon>
    </lineage>
</organism>
<keyword evidence="1" id="KW-1133">Transmembrane helix</keyword>
<accession>A0ABM6GQ74</accession>
<evidence type="ECO:0000313" key="2">
    <source>
        <dbReference type="EMBL" id="APY85574.1"/>
    </source>
</evidence>
<protein>
    <submittedName>
        <fullName evidence="2">Uncharacterized protein</fullName>
    </submittedName>
</protein>
<dbReference type="EMBL" id="CP015588">
    <property type="protein sequence ID" value="APY85574.1"/>
    <property type="molecule type" value="Genomic_DNA"/>
</dbReference>
<sequence length="59" mass="6920">MQSQRWKPVRLQYRRPGWQDAYNAVIAGIVIYLLPQVPPEMTGLALLPLLRCLRFKRVV</sequence>
<reference evidence="2 3" key="1">
    <citation type="submission" date="2016-05" db="EMBL/GenBank/DDBJ databases">
        <authorList>
            <person name="Gu J."/>
        </authorList>
    </citation>
    <scope>NUCLEOTIDE SEQUENCE [LARGE SCALE GENOMIC DNA]</scope>
    <source>
        <strain evidence="2 3">ACCC40021</strain>
    </source>
</reference>